<evidence type="ECO:0000313" key="2">
    <source>
        <dbReference type="Proteomes" id="UP000672526"/>
    </source>
</evidence>
<comment type="caution">
    <text evidence="1">The sequence shown here is derived from an EMBL/GenBank/DDBJ whole genome shotgun (WGS) entry which is preliminary data.</text>
</comment>
<evidence type="ECO:0000313" key="1">
    <source>
        <dbReference type="EMBL" id="CAE6714020.1"/>
    </source>
</evidence>
<keyword evidence="2" id="KW-1185">Reference proteome</keyword>
<reference evidence="1 2" key="1">
    <citation type="submission" date="2021-02" db="EMBL/GenBank/DDBJ databases">
        <authorList>
            <person name="Vanwijnsberghe S."/>
        </authorList>
    </citation>
    <scope>NUCLEOTIDE SEQUENCE [LARGE SCALE GENOMIC DNA]</scope>
    <source>
        <strain evidence="1 2">LMG 31837</strain>
    </source>
</reference>
<dbReference type="EMBL" id="CAJNBK010000002">
    <property type="protein sequence ID" value="CAE6714020.1"/>
    <property type="molecule type" value="Genomic_DNA"/>
</dbReference>
<gene>
    <name evidence="1" type="ORF">R69888_01285</name>
</gene>
<name>A0ABM8QT67_9BURK</name>
<dbReference type="Proteomes" id="UP000672526">
    <property type="component" value="Unassembled WGS sequence"/>
</dbReference>
<dbReference type="RefSeq" id="WP_211610177.1">
    <property type="nucleotide sequence ID" value="NZ_CAJNBK010000002.1"/>
</dbReference>
<proteinExistence type="predicted"/>
<organism evidence="1 2">
    <name type="scientific">Paraburkholderia haematera</name>
    <dbReference type="NCBI Taxonomy" id="2793077"/>
    <lineage>
        <taxon>Bacteria</taxon>
        <taxon>Pseudomonadati</taxon>
        <taxon>Pseudomonadota</taxon>
        <taxon>Betaproteobacteria</taxon>
        <taxon>Burkholderiales</taxon>
        <taxon>Burkholderiaceae</taxon>
        <taxon>Paraburkholderia</taxon>
    </lineage>
</organism>
<protein>
    <submittedName>
        <fullName evidence="1">Uncharacterized protein</fullName>
    </submittedName>
</protein>
<accession>A0ABM8QT67</accession>
<sequence>MQFSPQAFNQFLGPNGNIGQQYAWYQSFACPCVDPHSGAANPSCPLCLGNGRQYAAPVNGVAGIAGQRAQREWAQFGVYEQGDLVITIPSASPIYAMGQFDRVTALNTQQVFSLVLTSGDPLERLWTTTSVIGVTRVFWLTPDGTGVVEGGIPTVNADGTLVWSNGGEPPAGVQYTITGTKMLDYYAFGMFPTNRNFQQGLALPRKIALRDFDLFTR</sequence>